<evidence type="ECO:0000313" key="2">
    <source>
        <dbReference type="EMBL" id="CAE7248829.1"/>
    </source>
</evidence>
<accession>A0A812LY57</accession>
<protein>
    <submittedName>
        <fullName evidence="2">Uncharacterized protein</fullName>
    </submittedName>
</protein>
<comment type="caution">
    <text evidence="2">The sequence shown here is derived from an EMBL/GenBank/DDBJ whole genome shotgun (WGS) entry which is preliminary data.</text>
</comment>
<gene>
    <name evidence="2" type="ORF">SNAT2548_LOCUS12080</name>
</gene>
<dbReference type="Proteomes" id="UP000604046">
    <property type="component" value="Unassembled WGS sequence"/>
</dbReference>
<evidence type="ECO:0000313" key="3">
    <source>
        <dbReference type="Proteomes" id="UP000604046"/>
    </source>
</evidence>
<dbReference type="OrthoDB" id="447460at2759"/>
<reference evidence="2" key="1">
    <citation type="submission" date="2021-02" db="EMBL/GenBank/DDBJ databases">
        <authorList>
            <person name="Dougan E. K."/>
            <person name="Rhodes N."/>
            <person name="Thang M."/>
            <person name="Chan C."/>
        </authorList>
    </citation>
    <scope>NUCLEOTIDE SEQUENCE</scope>
</reference>
<keyword evidence="3" id="KW-1185">Reference proteome</keyword>
<organism evidence="2 3">
    <name type="scientific">Symbiodinium natans</name>
    <dbReference type="NCBI Taxonomy" id="878477"/>
    <lineage>
        <taxon>Eukaryota</taxon>
        <taxon>Sar</taxon>
        <taxon>Alveolata</taxon>
        <taxon>Dinophyceae</taxon>
        <taxon>Suessiales</taxon>
        <taxon>Symbiodiniaceae</taxon>
        <taxon>Symbiodinium</taxon>
    </lineage>
</organism>
<sequence length="329" mass="35537">MRQLVLENQALREAFGDTQKRLMELEDERQCFLDEGVYDVVNSICGQTGLSPRAGLTGLMGDVDNSAAKTNGDGAAITFHIGSTDPSTDLLALAGSPSVLAGSPAALPLSPLSLAQMVARRSEQDLRSAELSGENEKLRRELERTTKILEVLEQQRHVAEDKMLALEQEHAVLVRRLAEMQTGVSNLELSPGESDIMDLEAWATLLLEKSAYPPCRRACWKDHARKGSESMSEVAVPVKCDVALEAPHRLQNHPCGRLRQSRCCCGGLFAAVHVNLVGSGFATSTSAQVWKYKLTGLSMPVAESTALLSAELSESISCNSLTLVGSCFI</sequence>
<dbReference type="AlphaFoldDB" id="A0A812LY57"/>
<name>A0A812LY57_9DINO</name>
<proteinExistence type="predicted"/>
<dbReference type="EMBL" id="CAJNDS010001125">
    <property type="protein sequence ID" value="CAE7248829.1"/>
    <property type="molecule type" value="Genomic_DNA"/>
</dbReference>
<feature type="coiled-coil region" evidence="1">
    <location>
        <begin position="128"/>
        <end position="169"/>
    </location>
</feature>
<keyword evidence="1" id="KW-0175">Coiled coil</keyword>
<evidence type="ECO:0000256" key="1">
    <source>
        <dbReference type="SAM" id="Coils"/>
    </source>
</evidence>